<feature type="domain" description="FAD-binding PCMH-type" evidence="4">
    <location>
        <begin position="1"/>
        <end position="176"/>
    </location>
</feature>
<dbReference type="Pfam" id="PF03450">
    <property type="entry name" value="CO_deh_flav_C"/>
    <property type="match status" value="1"/>
</dbReference>
<dbReference type="AlphaFoldDB" id="A0A1I1HYT2"/>
<evidence type="ECO:0000259" key="4">
    <source>
        <dbReference type="PROSITE" id="PS51387"/>
    </source>
</evidence>
<dbReference type="EMBL" id="FOKW01000006">
    <property type="protein sequence ID" value="SFC29046.1"/>
    <property type="molecule type" value="Genomic_DNA"/>
</dbReference>
<dbReference type="PANTHER" id="PTHR42659">
    <property type="entry name" value="XANTHINE DEHYDROGENASE SUBUNIT C-RELATED"/>
    <property type="match status" value="1"/>
</dbReference>
<name>A0A1I1HYT2_NATHA</name>
<dbReference type="Gene3D" id="3.30.43.10">
    <property type="entry name" value="Uridine Diphospho-n-acetylenolpyruvylglucosamine Reductase, domain 2"/>
    <property type="match status" value="1"/>
</dbReference>
<dbReference type="InterPro" id="IPR002346">
    <property type="entry name" value="Mopterin_DH_FAD-bd"/>
</dbReference>
<dbReference type="InterPro" id="IPR016166">
    <property type="entry name" value="FAD-bd_PCMH"/>
</dbReference>
<sequence>MKPAPFTHHRPETVEETVELLADLEDVELLAGNQSLGIVMANRLATPDHLVDLNGLEELQYVEETDDGVRIGAMTRHRTLERSDRLAALVPMLPEAAEQIAGPSVRNQGTLGGSIGEADPAGNYPAALVALDGVLHLRSADESREVTADDYFIAYMFTDLREEELIEAVTVPTDPFPPERTGMAFLELKRAAQTWPTVSAATAVRVDDPSADDPVLEEVRIALANAADIPLRVPDAEDVLEGEPLSEAGLAEAAEIVTDAVTPEGEMHADRDYKEEVAGEYAKRSLETSYERAIDGETQHGDTTC</sequence>
<keyword evidence="6" id="KW-1185">Reference proteome</keyword>
<proteinExistence type="predicted"/>
<dbReference type="Gene3D" id="3.30.390.50">
    <property type="entry name" value="CO dehydrogenase flavoprotein, C-terminal domain"/>
    <property type="match status" value="1"/>
</dbReference>
<dbReference type="InterPro" id="IPR016167">
    <property type="entry name" value="FAD-bd_PCMH_sub1"/>
</dbReference>
<dbReference type="Pfam" id="PF00941">
    <property type="entry name" value="FAD_binding_5"/>
    <property type="match status" value="1"/>
</dbReference>
<dbReference type="SMART" id="SM01092">
    <property type="entry name" value="CO_deh_flav_C"/>
    <property type="match status" value="1"/>
</dbReference>
<dbReference type="PANTHER" id="PTHR42659:SF2">
    <property type="entry name" value="XANTHINE DEHYDROGENASE SUBUNIT C-RELATED"/>
    <property type="match status" value="1"/>
</dbReference>
<keyword evidence="1" id="KW-0285">Flavoprotein</keyword>
<dbReference type="RefSeq" id="WP_089788563.1">
    <property type="nucleotide sequence ID" value="NZ_FOKW01000006.1"/>
</dbReference>
<evidence type="ECO:0000313" key="6">
    <source>
        <dbReference type="Proteomes" id="UP000199161"/>
    </source>
</evidence>
<dbReference type="PROSITE" id="PS51387">
    <property type="entry name" value="FAD_PCMH"/>
    <property type="match status" value="1"/>
</dbReference>
<dbReference type="InterPro" id="IPR036683">
    <property type="entry name" value="CO_DH_flav_C_dom_sf"/>
</dbReference>
<organism evidence="5 6">
    <name type="scientific">Natronobacterium haloterrestre</name>
    <name type="common">Halobiforma haloterrestris</name>
    <dbReference type="NCBI Taxonomy" id="148448"/>
    <lineage>
        <taxon>Archaea</taxon>
        <taxon>Methanobacteriati</taxon>
        <taxon>Methanobacteriota</taxon>
        <taxon>Stenosarchaea group</taxon>
        <taxon>Halobacteria</taxon>
        <taxon>Halobacteriales</taxon>
        <taxon>Natrialbaceae</taxon>
        <taxon>Natronobacterium</taxon>
    </lineage>
</organism>
<dbReference type="SUPFAM" id="SSF56176">
    <property type="entry name" value="FAD-binding/transporter-associated domain-like"/>
    <property type="match status" value="1"/>
</dbReference>
<dbReference type="InterPro" id="IPR005107">
    <property type="entry name" value="CO_DH_flav_C"/>
</dbReference>
<dbReference type="Proteomes" id="UP000199161">
    <property type="component" value="Unassembled WGS sequence"/>
</dbReference>
<dbReference type="SUPFAM" id="SSF55447">
    <property type="entry name" value="CO dehydrogenase flavoprotein C-terminal domain-like"/>
    <property type="match status" value="1"/>
</dbReference>
<dbReference type="InterPro" id="IPR051312">
    <property type="entry name" value="Diverse_Substr_Oxidored"/>
</dbReference>
<dbReference type="GO" id="GO:0071949">
    <property type="term" value="F:FAD binding"/>
    <property type="evidence" value="ECO:0007669"/>
    <property type="project" value="InterPro"/>
</dbReference>
<dbReference type="GO" id="GO:0016491">
    <property type="term" value="F:oxidoreductase activity"/>
    <property type="evidence" value="ECO:0007669"/>
    <property type="project" value="UniProtKB-KW"/>
</dbReference>
<gene>
    <name evidence="5" type="ORF">SAMN05444422_106237</name>
</gene>
<dbReference type="InterPro" id="IPR016169">
    <property type="entry name" value="FAD-bd_PCMH_sub2"/>
</dbReference>
<reference evidence="6" key="1">
    <citation type="submission" date="2016-10" db="EMBL/GenBank/DDBJ databases">
        <authorList>
            <person name="Varghese N."/>
            <person name="Submissions S."/>
        </authorList>
    </citation>
    <scope>NUCLEOTIDE SEQUENCE [LARGE SCALE GENOMIC DNA]</scope>
    <source>
        <strain evidence="6">DSM 13078</strain>
    </source>
</reference>
<keyword evidence="2" id="KW-0274">FAD</keyword>
<evidence type="ECO:0000256" key="1">
    <source>
        <dbReference type="ARBA" id="ARBA00022630"/>
    </source>
</evidence>
<dbReference type="OrthoDB" id="19205at2157"/>
<evidence type="ECO:0000313" key="5">
    <source>
        <dbReference type="EMBL" id="SFC29046.1"/>
    </source>
</evidence>
<evidence type="ECO:0000256" key="2">
    <source>
        <dbReference type="ARBA" id="ARBA00022827"/>
    </source>
</evidence>
<evidence type="ECO:0000256" key="3">
    <source>
        <dbReference type="ARBA" id="ARBA00023002"/>
    </source>
</evidence>
<protein>
    <submittedName>
        <fullName evidence="5">Carbon-monoxide dehydrogenase medium subunit</fullName>
    </submittedName>
</protein>
<dbReference type="InterPro" id="IPR036318">
    <property type="entry name" value="FAD-bd_PCMH-like_sf"/>
</dbReference>
<accession>A0A1I1HYT2</accession>
<dbReference type="Gene3D" id="3.30.465.10">
    <property type="match status" value="1"/>
</dbReference>
<keyword evidence="3" id="KW-0560">Oxidoreductase</keyword>